<sequence length="251" mass="27671">MGLFDLFKPGGSPRANSFSPRLVYAIGDVHGRADLLQRMIDLIHQDAAALAAGKPTIVFLGDLIDRGPASRLCLDIALDLGSADWCETICVRGNHEQAMLGFADEGVGGAMWCAHGGEATLNAYGVQLPPHPTEEDWTLIRERLLQEVPQAHWDLLRGMPLWAICGDYLFVHAGVRPNVPLEDQDETDLLWIRQPFLRARRAADQVVVHGHTVLKAPEVKPWRIGLDTGAYVTGVLTAVRLRGYDRDLLQT</sequence>
<evidence type="ECO:0000313" key="2">
    <source>
        <dbReference type="EMBL" id="PZR32238.1"/>
    </source>
</evidence>
<dbReference type="CDD" id="cd00144">
    <property type="entry name" value="MPP_PPP_family"/>
    <property type="match status" value="1"/>
</dbReference>
<dbReference type="GO" id="GO:0005737">
    <property type="term" value="C:cytoplasm"/>
    <property type="evidence" value="ECO:0007669"/>
    <property type="project" value="TreeGrafter"/>
</dbReference>
<comment type="caution">
    <text evidence="2">The sequence shown here is derived from an EMBL/GenBank/DDBJ whole genome shotgun (WGS) entry which is preliminary data.</text>
</comment>
<dbReference type="GO" id="GO:0008803">
    <property type="term" value="F:bis(5'-nucleosyl)-tetraphosphatase (symmetrical) activity"/>
    <property type="evidence" value="ECO:0007669"/>
    <property type="project" value="TreeGrafter"/>
</dbReference>
<dbReference type="PANTHER" id="PTHR42850:SF4">
    <property type="entry name" value="ZINC-DEPENDENT ENDOPOLYPHOSPHATASE"/>
    <property type="match status" value="1"/>
</dbReference>
<accession>A0A2W5WF61</accession>
<proteinExistence type="predicted"/>
<evidence type="ECO:0000259" key="1">
    <source>
        <dbReference type="Pfam" id="PF00149"/>
    </source>
</evidence>
<dbReference type="InterPro" id="IPR004843">
    <property type="entry name" value="Calcineurin-like_PHP"/>
</dbReference>
<dbReference type="Pfam" id="PF00149">
    <property type="entry name" value="Metallophos"/>
    <property type="match status" value="1"/>
</dbReference>
<gene>
    <name evidence="2" type="ORF">DI526_17165</name>
</gene>
<protein>
    <submittedName>
        <fullName evidence="2">Serine/threonine protein phosphatase</fullName>
    </submittedName>
</protein>
<organism evidence="2 3">
    <name type="scientific">Caulobacter segnis</name>
    <dbReference type="NCBI Taxonomy" id="88688"/>
    <lineage>
        <taxon>Bacteria</taxon>
        <taxon>Pseudomonadati</taxon>
        <taxon>Pseudomonadota</taxon>
        <taxon>Alphaproteobacteria</taxon>
        <taxon>Caulobacterales</taxon>
        <taxon>Caulobacteraceae</taxon>
        <taxon>Caulobacter</taxon>
    </lineage>
</organism>
<dbReference type="AlphaFoldDB" id="A0A2W5WF61"/>
<dbReference type="SUPFAM" id="SSF56300">
    <property type="entry name" value="Metallo-dependent phosphatases"/>
    <property type="match status" value="1"/>
</dbReference>
<dbReference type="Gene3D" id="3.60.21.10">
    <property type="match status" value="1"/>
</dbReference>
<name>A0A2W5WF61_9CAUL</name>
<feature type="domain" description="Calcineurin-like phosphoesterase" evidence="1">
    <location>
        <begin position="23"/>
        <end position="215"/>
    </location>
</feature>
<dbReference type="GO" id="GO:0016791">
    <property type="term" value="F:phosphatase activity"/>
    <property type="evidence" value="ECO:0007669"/>
    <property type="project" value="TreeGrafter"/>
</dbReference>
<dbReference type="Proteomes" id="UP000249393">
    <property type="component" value="Unassembled WGS sequence"/>
</dbReference>
<dbReference type="InterPro" id="IPR050126">
    <property type="entry name" value="Ap4A_hydrolase"/>
</dbReference>
<reference evidence="2 3" key="1">
    <citation type="submission" date="2017-08" db="EMBL/GenBank/DDBJ databases">
        <title>Infants hospitalized years apart are colonized by the same room-sourced microbial strains.</title>
        <authorList>
            <person name="Brooks B."/>
            <person name="Olm M.R."/>
            <person name="Firek B.A."/>
            <person name="Baker R."/>
            <person name="Thomas B.C."/>
            <person name="Morowitz M.J."/>
            <person name="Banfield J.F."/>
        </authorList>
    </citation>
    <scope>NUCLEOTIDE SEQUENCE [LARGE SCALE GENOMIC DNA]</scope>
    <source>
        <strain evidence="2">S2_003_000_R2_4</strain>
    </source>
</reference>
<dbReference type="PANTHER" id="PTHR42850">
    <property type="entry name" value="METALLOPHOSPHOESTERASE"/>
    <property type="match status" value="1"/>
</dbReference>
<evidence type="ECO:0000313" key="3">
    <source>
        <dbReference type="Proteomes" id="UP000249393"/>
    </source>
</evidence>
<dbReference type="GO" id="GO:0110154">
    <property type="term" value="P:RNA decapping"/>
    <property type="evidence" value="ECO:0007669"/>
    <property type="project" value="TreeGrafter"/>
</dbReference>
<dbReference type="EMBL" id="QFQZ01000065">
    <property type="protein sequence ID" value="PZR32238.1"/>
    <property type="molecule type" value="Genomic_DNA"/>
</dbReference>
<dbReference type="InterPro" id="IPR029052">
    <property type="entry name" value="Metallo-depent_PP-like"/>
</dbReference>